<dbReference type="InterPro" id="IPR036768">
    <property type="entry name" value="PolIII_chi_sf"/>
</dbReference>
<protein>
    <submittedName>
        <fullName evidence="1">DNA polymerase III subunit chi</fullName>
    </submittedName>
</protein>
<dbReference type="Proteomes" id="UP000265431">
    <property type="component" value="Unassembled WGS sequence"/>
</dbReference>
<proteinExistence type="predicted"/>
<dbReference type="GO" id="GO:0006260">
    <property type="term" value="P:DNA replication"/>
    <property type="evidence" value="ECO:0007669"/>
    <property type="project" value="InterPro"/>
</dbReference>
<dbReference type="Gene3D" id="3.40.50.10110">
    <property type="entry name" value="DNA polymerase III subunit chi"/>
    <property type="match status" value="1"/>
</dbReference>
<accession>A0A399QVD1</accession>
<dbReference type="GO" id="GO:0032298">
    <property type="term" value="P:positive regulation of DNA-templated DNA replication initiation"/>
    <property type="evidence" value="ECO:0007669"/>
    <property type="project" value="TreeGrafter"/>
</dbReference>
<dbReference type="RefSeq" id="WP_119380133.1">
    <property type="nucleotide sequence ID" value="NZ_QWGB01000007.1"/>
</dbReference>
<dbReference type="SUPFAM" id="SSF102400">
    <property type="entry name" value="DNA polymerase III chi subunit"/>
    <property type="match status" value="1"/>
</dbReference>
<sequence>MSETSKPEWWFYHLKRTTLEQAAGPLLEKCLERGWRVLAVSPDIRRRGALDAALWTYDDQSFLPHGQAEAAGLDPARQPVLIAEKPDNLNEAAVALLMDGADMPVNASYTRCMVMFDDGDTPVRNKARKMYKAASDAGLTTRYFQQTDQGGWKEAG</sequence>
<dbReference type="Pfam" id="PF04364">
    <property type="entry name" value="DNA_pol3_chi"/>
    <property type="match status" value="1"/>
</dbReference>
<keyword evidence="2" id="KW-1185">Reference proteome</keyword>
<dbReference type="GO" id="GO:0003887">
    <property type="term" value="F:DNA-directed DNA polymerase activity"/>
    <property type="evidence" value="ECO:0007669"/>
    <property type="project" value="InterPro"/>
</dbReference>
<organism evidence="1 2">
    <name type="scientific">Henriciella barbarensis</name>
    <dbReference type="NCBI Taxonomy" id="86342"/>
    <lineage>
        <taxon>Bacteria</taxon>
        <taxon>Pseudomonadati</taxon>
        <taxon>Pseudomonadota</taxon>
        <taxon>Alphaproteobacteria</taxon>
        <taxon>Hyphomonadales</taxon>
        <taxon>Hyphomonadaceae</taxon>
        <taxon>Henriciella</taxon>
    </lineage>
</organism>
<dbReference type="AlphaFoldDB" id="A0A399QVD1"/>
<reference evidence="1 2" key="1">
    <citation type="submission" date="2018-08" db="EMBL/GenBank/DDBJ databases">
        <title>Henriciella mobilis sp. nov., isolated from seawater.</title>
        <authorList>
            <person name="Cheng H."/>
            <person name="Wu Y.-H."/>
            <person name="Xu X.-W."/>
            <person name="Guo L.-L."/>
        </authorList>
    </citation>
    <scope>NUCLEOTIDE SEQUENCE [LARGE SCALE GENOMIC DNA]</scope>
    <source>
        <strain evidence="1 2">CCUG66934</strain>
    </source>
</reference>
<dbReference type="InterPro" id="IPR007459">
    <property type="entry name" value="DNA_pol3_chi"/>
</dbReference>
<dbReference type="GO" id="GO:0003677">
    <property type="term" value="F:DNA binding"/>
    <property type="evidence" value="ECO:0007669"/>
    <property type="project" value="InterPro"/>
</dbReference>
<comment type="caution">
    <text evidence="1">The sequence shown here is derived from an EMBL/GenBank/DDBJ whole genome shotgun (WGS) entry which is preliminary data.</text>
</comment>
<dbReference type="NCBIfam" id="NF004347">
    <property type="entry name" value="PRK05728.1-4"/>
    <property type="match status" value="1"/>
</dbReference>
<dbReference type="PANTHER" id="PTHR38767">
    <property type="entry name" value="DNA POLYMERASE III SUBUNIT CHI"/>
    <property type="match status" value="1"/>
</dbReference>
<evidence type="ECO:0000313" key="2">
    <source>
        <dbReference type="Proteomes" id="UP000265431"/>
    </source>
</evidence>
<dbReference type="EMBL" id="QWGB01000007">
    <property type="protein sequence ID" value="RIJ22214.1"/>
    <property type="molecule type" value="Genomic_DNA"/>
</dbReference>
<gene>
    <name evidence="1" type="ORF">D1224_11705</name>
</gene>
<dbReference type="OrthoDB" id="9795973at2"/>
<dbReference type="PANTHER" id="PTHR38767:SF1">
    <property type="entry name" value="DNA POLYMERASE III SUBUNIT CHI"/>
    <property type="match status" value="1"/>
</dbReference>
<name>A0A399QVD1_9PROT</name>
<evidence type="ECO:0000313" key="1">
    <source>
        <dbReference type="EMBL" id="RIJ22214.1"/>
    </source>
</evidence>